<reference evidence="2" key="1">
    <citation type="submission" date="2016-06" db="EMBL/GenBank/DDBJ databases">
        <title>Parallel loss of symbiosis genes in relatives of nitrogen-fixing non-legume Parasponia.</title>
        <authorList>
            <person name="Van Velzen R."/>
            <person name="Holmer R."/>
            <person name="Bu F."/>
            <person name="Rutten L."/>
            <person name="Van Zeijl A."/>
            <person name="Liu W."/>
            <person name="Santuari L."/>
            <person name="Cao Q."/>
            <person name="Sharma T."/>
            <person name="Shen D."/>
            <person name="Roswanjaya Y."/>
            <person name="Wardhani T."/>
            <person name="Kalhor M.S."/>
            <person name="Jansen J."/>
            <person name="Van den Hoogen J."/>
            <person name="Gungor B."/>
            <person name="Hartog M."/>
            <person name="Hontelez J."/>
            <person name="Verver J."/>
            <person name="Yang W.-C."/>
            <person name="Schijlen E."/>
            <person name="Repin R."/>
            <person name="Schilthuizen M."/>
            <person name="Schranz E."/>
            <person name="Heidstra R."/>
            <person name="Miyata K."/>
            <person name="Fedorova E."/>
            <person name="Kohlen W."/>
            <person name="Bisseling T."/>
            <person name="Smit S."/>
            <person name="Geurts R."/>
        </authorList>
    </citation>
    <scope>NUCLEOTIDE SEQUENCE [LARGE SCALE GENOMIC DNA]</scope>
    <source>
        <strain evidence="2">cv. WU1-14</strain>
    </source>
</reference>
<keyword evidence="2" id="KW-1185">Reference proteome</keyword>
<name>A0A2P5B8I5_PARAD</name>
<evidence type="ECO:0000313" key="1">
    <source>
        <dbReference type="EMBL" id="PON45107.1"/>
    </source>
</evidence>
<comment type="caution">
    <text evidence="1">The sequence shown here is derived from an EMBL/GenBank/DDBJ whole genome shotgun (WGS) entry which is preliminary data.</text>
</comment>
<evidence type="ECO:0000313" key="2">
    <source>
        <dbReference type="Proteomes" id="UP000237105"/>
    </source>
</evidence>
<dbReference type="AlphaFoldDB" id="A0A2P5B8I5"/>
<proteinExistence type="predicted"/>
<sequence>MEDSFYVYSGASRPWYNRVLFQRKNATSPSQSQSSLQPIIAPECAKLTKMC</sequence>
<gene>
    <name evidence="1" type="ORF">PanWU01x14_261410</name>
</gene>
<dbReference type="EMBL" id="JXTB01000337">
    <property type="protein sequence ID" value="PON45107.1"/>
    <property type="molecule type" value="Genomic_DNA"/>
</dbReference>
<accession>A0A2P5B8I5</accession>
<dbReference type="Proteomes" id="UP000237105">
    <property type="component" value="Unassembled WGS sequence"/>
</dbReference>
<protein>
    <submittedName>
        <fullName evidence="1">Uncharacterized protein</fullName>
    </submittedName>
</protein>
<feature type="non-terminal residue" evidence="1">
    <location>
        <position position="51"/>
    </location>
</feature>
<organism evidence="1 2">
    <name type="scientific">Parasponia andersonii</name>
    <name type="common">Sponia andersonii</name>
    <dbReference type="NCBI Taxonomy" id="3476"/>
    <lineage>
        <taxon>Eukaryota</taxon>
        <taxon>Viridiplantae</taxon>
        <taxon>Streptophyta</taxon>
        <taxon>Embryophyta</taxon>
        <taxon>Tracheophyta</taxon>
        <taxon>Spermatophyta</taxon>
        <taxon>Magnoliopsida</taxon>
        <taxon>eudicotyledons</taxon>
        <taxon>Gunneridae</taxon>
        <taxon>Pentapetalae</taxon>
        <taxon>rosids</taxon>
        <taxon>fabids</taxon>
        <taxon>Rosales</taxon>
        <taxon>Cannabaceae</taxon>
        <taxon>Parasponia</taxon>
    </lineage>
</organism>